<protein>
    <submittedName>
        <fullName evidence="3">Helix-hairpin-helix domain-containing protein</fullName>
    </submittedName>
</protein>
<gene>
    <name evidence="3" type="ORF">JI746_11640</name>
</gene>
<feature type="compositionally biased region" description="Low complexity" evidence="1">
    <location>
        <begin position="127"/>
        <end position="136"/>
    </location>
</feature>
<dbReference type="Proteomes" id="UP000622707">
    <property type="component" value="Unassembled WGS sequence"/>
</dbReference>
<feature type="chain" id="PRO_5047367608" evidence="2">
    <location>
        <begin position="20"/>
        <end position="136"/>
    </location>
</feature>
<reference evidence="3 4" key="1">
    <citation type="journal article" date="2017" name="Int. J. Syst. Evol. Microbiol.">
        <title>Ramlibacter alkalitolerans sp. nov., alkali-tolerant bacterium isolated from soil of ginseng.</title>
        <authorList>
            <person name="Lee D.H."/>
            <person name="Cha C.J."/>
        </authorList>
    </citation>
    <scope>NUCLEOTIDE SEQUENCE [LARGE SCALE GENOMIC DNA]</scope>
    <source>
        <strain evidence="3 4">KACC 19305</strain>
    </source>
</reference>
<dbReference type="RefSeq" id="WP_201689632.1">
    <property type="nucleotide sequence ID" value="NZ_JAEQND010000006.1"/>
</dbReference>
<dbReference type="Pfam" id="PF12836">
    <property type="entry name" value="HHH_3"/>
    <property type="match status" value="1"/>
</dbReference>
<accession>A0ABS1JNB7</accession>
<feature type="region of interest" description="Disordered" evidence="1">
    <location>
        <begin position="84"/>
        <end position="136"/>
    </location>
</feature>
<comment type="caution">
    <text evidence="3">The sequence shown here is derived from an EMBL/GenBank/DDBJ whole genome shotgun (WGS) entry which is preliminary data.</text>
</comment>
<feature type="compositionally biased region" description="Basic and acidic residues" evidence="1">
    <location>
        <begin position="100"/>
        <end position="126"/>
    </location>
</feature>
<evidence type="ECO:0000256" key="2">
    <source>
        <dbReference type="SAM" id="SignalP"/>
    </source>
</evidence>
<evidence type="ECO:0000256" key="1">
    <source>
        <dbReference type="SAM" id="MobiDB-lite"/>
    </source>
</evidence>
<keyword evidence="2" id="KW-0732">Signal</keyword>
<feature type="signal peptide" evidence="2">
    <location>
        <begin position="1"/>
        <end position="19"/>
    </location>
</feature>
<keyword evidence="4" id="KW-1185">Reference proteome</keyword>
<name>A0ABS1JNB7_9BURK</name>
<evidence type="ECO:0000313" key="3">
    <source>
        <dbReference type="EMBL" id="MBL0425762.1"/>
    </source>
</evidence>
<organism evidence="3 4">
    <name type="scientific">Ramlibacter alkalitolerans</name>
    <dbReference type="NCBI Taxonomy" id="2039631"/>
    <lineage>
        <taxon>Bacteria</taxon>
        <taxon>Pseudomonadati</taxon>
        <taxon>Pseudomonadota</taxon>
        <taxon>Betaproteobacteria</taxon>
        <taxon>Burkholderiales</taxon>
        <taxon>Comamonadaceae</taxon>
        <taxon>Ramlibacter</taxon>
    </lineage>
</organism>
<dbReference type="Gene3D" id="1.10.150.320">
    <property type="entry name" value="Photosystem II 12 kDa extrinsic protein"/>
    <property type="match status" value="1"/>
</dbReference>
<evidence type="ECO:0000313" key="4">
    <source>
        <dbReference type="Proteomes" id="UP000622707"/>
    </source>
</evidence>
<dbReference type="EMBL" id="JAEQND010000006">
    <property type="protein sequence ID" value="MBL0425762.1"/>
    <property type="molecule type" value="Genomic_DNA"/>
</dbReference>
<dbReference type="SUPFAM" id="SSF160975">
    <property type="entry name" value="AF1531-like"/>
    <property type="match status" value="1"/>
</dbReference>
<sequence>MLKKILAILAMLYAAAAFAGVEVNKATAAELDGIKGIGPVMSKRILDERKKGQFKNWDNFMGRIKGIAPITAARYSAGGLTVNGETYQRDLGGNSGAAPAKKDEKKEAKAETKAEAKADKKDDKAAAAKPAASAKK</sequence>
<proteinExistence type="predicted"/>